<dbReference type="Proteomes" id="UP000176834">
    <property type="component" value="Unassembled WGS sequence"/>
</dbReference>
<reference evidence="2 3" key="1">
    <citation type="journal article" date="2016" name="Nat. Commun.">
        <title>Thousands of microbial genomes shed light on interconnected biogeochemical processes in an aquifer system.</title>
        <authorList>
            <person name="Anantharaman K."/>
            <person name="Brown C.T."/>
            <person name="Hug L.A."/>
            <person name="Sharon I."/>
            <person name="Castelle C.J."/>
            <person name="Probst A.J."/>
            <person name="Thomas B.C."/>
            <person name="Singh A."/>
            <person name="Wilkins M.J."/>
            <person name="Karaoz U."/>
            <person name="Brodie E.L."/>
            <person name="Williams K.H."/>
            <person name="Hubbard S.S."/>
            <person name="Banfield J.F."/>
        </authorList>
    </citation>
    <scope>NUCLEOTIDE SEQUENCE [LARGE SCALE GENOMIC DNA]</scope>
</reference>
<name>A0A1F8F1Y2_9BACT</name>
<dbReference type="EMBL" id="MGJN01000009">
    <property type="protein sequence ID" value="OGN07133.1"/>
    <property type="molecule type" value="Genomic_DNA"/>
</dbReference>
<protein>
    <submittedName>
        <fullName evidence="2">Uncharacterized protein</fullName>
    </submittedName>
</protein>
<feature type="transmembrane region" description="Helical" evidence="1">
    <location>
        <begin position="321"/>
        <end position="338"/>
    </location>
</feature>
<accession>A0A1F8F1Y2</accession>
<organism evidence="2 3">
    <name type="scientific">Candidatus Yanofskybacteria bacterium RIFCSPHIGHO2_02_FULL_38_22b</name>
    <dbReference type="NCBI Taxonomy" id="1802673"/>
    <lineage>
        <taxon>Bacteria</taxon>
        <taxon>Candidatus Yanofskyibacteriota</taxon>
    </lineage>
</organism>
<evidence type="ECO:0000313" key="2">
    <source>
        <dbReference type="EMBL" id="OGN07133.1"/>
    </source>
</evidence>
<evidence type="ECO:0000313" key="3">
    <source>
        <dbReference type="Proteomes" id="UP000176834"/>
    </source>
</evidence>
<comment type="caution">
    <text evidence="2">The sequence shown here is derived from an EMBL/GenBank/DDBJ whole genome shotgun (WGS) entry which is preliminary data.</text>
</comment>
<dbReference type="AlphaFoldDB" id="A0A1F8F1Y2"/>
<keyword evidence="1" id="KW-0812">Transmembrane</keyword>
<proteinExistence type="predicted"/>
<gene>
    <name evidence="2" type="ORF">A3B86_01850</name>
</gene>
<evidence type="ECO:0000256" key="1">
    <source>
        <dbReference type="SAM" id="Phobius"/>
    </source>
</evidence>
<feature type="transmembrane region" description="Helical" evidence="1">
    <location>
        <begin position="350"/>
        <end position="368"/>
    </location>
</feature>
<keyword evidence="1" id="KW-0472">Membrane</keyword>
<keyword evidence="1" id="KW-1133">Transmembrane helix</keyword>
<sequence length="388" mass="44929">MDRTKITYGGWYQRTTLHLSEICDLMAFGKSNLDLDKNKLIEFKNNLGIETITREAGYLEFVRAKTKEGIEIRYYEDGLYILELDSEDIKQGSKLLENYFNNKLNPAISYIFSLGAPTPKELANIKTTHPTVITIIADEPVSFKIDPDQFGSVYSTIQSKDILVHKTPRFLFIVSKQNLASIRELVEMQIFFREFKDQLEKYLNIHRHIWEEISDIKERGYISGSEIELLRSRLDSYQKTVSLISNRINQMGSYIRTRSSIAKGFQLEDYLVKLFQFKFEILTDTLDYIKEVWKMTTDYLSSAVQIIVEIKNQSTTRGIQSLQLITSIGVVAGILGYISKTELPQMTGIGGLYFALIMATTWFINYTVTRIYKNKKYKLKFAERAKDI</sequence>